<dbReference type="PANTHER" id="PTHR48078">
    <property type="entry name" value="THREONINE DEHYDRATASE, MITOCHONDRIAL-RELATED"/>
    <property type="match status" value="1"/>
</dbReference>
<keyword evidence="2 4" id="KW-0663">Pyridoxal phosphate</keyword>
<sequence>MHFKEGIIIDSSALKHLKNPAIVQQIAQQEPLFWRNPHYNEPDNQVPFRQSDIFDAVARWDRFAPYLAQVFPETAATKGIIESPLTPIPHFHSAWEQANHFSLPGNLYMKQDNQLPISGSIKSRGGIYEVLKFAEQIAIQEGDLCYLDNYAVLATPKYQQLFANYAVTAGSTGNLGLSIGIAAATFGFQTTIHMSRDARAWKKAKLRANGVNVVEHDGDCNTAVAAARQQAENDPHTYFIDDEGSPDLFLGYSVAAVRLQKQLKEQHITVDADHPLLVYLPAGVGGSPGGVTFGLKKILGPHVHAIFAEPVTVPSVMLGMVTELNQKISVYDIGLSGQTQADGLAVCRPSVLAGKVMRTLLLGAATFADDKIFQALTLLADTENIKVEPSAAAGLAILPTTTPQLASQTLLNKATHIAWATGGNMVPDADWQTFYQQGQDLL</sequence>
<evidence type="ECO:0000256" key="4">
    <source>
        <dbReference type="HAMAP-Rule" id="MF_01030"/>
    </source>
</evidence>
<organism evidence="6 7">
    <name type="scientific">Bombilactobacillus mellifer</name>
    <dbReference type="NCBI Taxonomy" id="1218492"/>
    <lineage>
        <taxon>Bacteria</taxon>
        <taxon>Bacillati</taxon>
        <taxon>Bacillota</taxon>
        <taxon>Bacilli</taxon>
        <taxon>Lactobacillales</taxon>
        <taxon>Lactobacillaceae</taxon>
        <taxon>Bombilactobacillus</taxon>
    </lineage>
</organism>
<dbReference type="NCBIfam" id="NF002823">
    <property type="entry name" value="PRK02991.1"/>
    <property type="match status" value="1"/>
</dbReference>
<dbReference type="InterPro" id="IPR001926">
    <property type="entry name" value="TrpB-like_PALP"/>
</dbReference>
<dbReference type="Pfam" id="PF00291">
    <property type="entry name" value="PALP"/>
    <property type="match status" value="1"/>
</dbReference>
<dbReference type="GO" id="GO:0030170">
    <property type="term" value="F:pyridoxal phosphate binding"/>
    <property type="evidence" value="ECO:0007669"/>
    <property type="project" value="InterPro"/>
</dbReference>
<keyword evidence="3 4" id="KW-0456">Lyase</keyword>
<feature type="modified residue" description="N6-(pyridoxal phosphate)lysine" evidence="4">
    <location>
        <position position="122"/>
    </location>
</feature>
<comment type="catalytic activity">
    <reaction evidence="4">
        <text>D-serine = pyruvate + NH4(+)</text>
        <dbReference type="Rhea" id="RHEA:13977"/>
        <dbReference type="ChEBI" id="CHEBI:15361"/>
        <dbReference type="ChEBI" id="CHEBI:28938"/>
        <dbReference type="ChEBI" id="CHEBI:35247"/>
        <dbReference type="EC" id="4.3.1.18"/>
    </reaction>
</comment>
<dbReference type="InterPro" id="IPR011780">
    <property type="entry name" value="D_Ser_am_lyase"/>
</dbReference>
<dbReference type="Proteomes" id="UP000033558">
    <property type="component" value="Unassembled WGS sequence"/>
</dbReference>
<proteinExistence type="inferred from homology"/>
<dbReference type="HAMAP" id="MF_01030">
    <property type="entry name" value="D_Ser_dehydrat"/>
    <property type="match status" value="1"/>
</dbReference>
<comment type="cofactor">
    <cofactor evidence="1 4">
        <name>pyridoxal 5'-phosphate</name>
        <dbReference type="ChEBI" id="CHEBI:597326"/>
    </cofactor>
</comment>
<evidence type="ECO:0000313" key="6">
    <source>
        <dbReference type="EMBL" id="KJY61696.1"/>
    </source>
</evidence>
<dbReference type="GO" id="GO:0036088">
    <property type="term" value="P:D-serine catabolic process"/>
    <property type="evidence" value="ECO:0007669"/>
    <property type="project" value="TreeGrafter"/>
</dbReference>
<dbReference type="HOGENOM" id="CLU_035707_0_0_9"/>
<evidence type="ECO:0000256" key="1">
    <source>
        <dbReference type="ARBA" id="ARBA00001933"/>
    </source>
</evidence>
<dbReference type="SUPFAM" id="SSF53686">
    <property type="entry name" value="Tryptophan synthase beta subunit-like PLP-dependent enzymes"/>
    <property type="match status" value="1"/>
</dbReference>
<comment type="similarity">
    <text evidence="4">Belongs to the serine/threonine dehydratase family. DsdA subfamily.</text>
</comment>
<dbReference type="STRING" id="1218492.JG30_07450"/>
<dbReference type="GO" id="GO:0008721">
    <property type="term" value="F:D-serine ammonia-lyase activity"/>
    <property type="evidence" value="ECO:0007669"/>
    <property type="project" value="UniProtKB-EC"/>
</dbReference>
<dbReference type="InterPro" id="IPR050147">
    <property type="entry name" value="Ser/Thr_Dehydratase"/>
</dbReference>
<dbReference type="PANTHER" id="PTHR48078:SF9">
    <property type="entry name" value="D-SERINE DEHYDRATASE"/>
    <property type="match status" value="1"/>
</dbReference>
<dbReference type="EC" id="4.3.1.18" evidence="4"/>
<evidence type="ECO:0000259" key="5">
    <source>
        <dbReference type="Pfam" id="PF00291"/>
    </source>
</evidence>
<evidence type="ECO:0000256" key="2">
    <source>
        <dbReference type="ARBA" id="ARBA00022898"/>
    </source>
</evidence>
<dbReference type="GO" id="GO:0009097">
    <property type="term" value="P:isoleucine biosynthetic process"/>
    <property type="evidence" value="ECO:0007669"/>
    <property type="project" value="TreeGrafter"/>
</dbReference>
<evidence type="ECO:0000313" key="7">
    <source>
        <dbReference type="Proteomes" id="UP000033558"/>
    </source>
</evidence>
<evidence type="ECO:0000256" key="3">
    <source>
        <dbReference type="ARBA" id="ARBA00023239"/>
    </source>
</evidence>
<dbReference type="PROSITE" id="PS00165">
    <property type="entry name" value="DEHYDRATASE_SER_THR"/>
    <property type="match status" value="1"/>
</dbReference>
<dbReference type="PATRIC" id="fig|1218492.5.peg.883"/>
<reference evidence="6 7" key="1">
    <citation type="submission" date="2015-01" db="EMBL/GenBank/DDBJ databases">
        <title>Comparative genomics of the lactic acid bacteria isolated from the honey bee gut.</title>
        <authorList>
            <person name="Ellegaard K.M."/>
            <person name="Tamarit D."/>
            <person name="Javelind E."/>
            <person name="Olofsson T."/>
            <person name="Andersson S.G."/>
            <person name="Vasquez A."/>
        </authorList>
    </citation>
    <scope>NUCLEOTIDE SEQUENCE [LARGE SCALE GENOMIC DNA]</scope>
    <source>
        <strain evidence="6 7">Bin4</strain>
    </source>
</reference>
<accession>A0A0F4LVY2</accession>
<dbReference type="InterPro" id="IPR000634">
    <property type="entry name" value="Ser/Thr_deHydtase_PyrdxlP-BS"/>
</dbReference>
<dbReference type="NCBIfam" id="TIGR02035">
    <property type="entry name" value="D_Ser_am_lyase"/>
    <property type="match status" value="1"/>
</dbReference>
<name>A0A0F4LVY2_9LACO</name>
<comment type="caution">
    <text evidence="6">The sequence shown here is derived from an EMBL/GenBank/DDBJ whole genome shotgun (WGS) entry which is preliminary data.</text>
</comment>
<protein>
    <recommendedName>
        <fullName evidence="4">Probable D-serine dehydratase</fullName>
        <ecNumber evidence="4">4.3.1.18</ecNumber>
    </recommendedName>
    <alternativeName>
        <fullName evidence="4">D-serine deaminase</fullName>
        <shortName evidence="4">DSD</shortName>
    </alternativeName>
</protein>
<dbReference type="AlphaFoldDB" id="A0A0F4LVY2"/>
<dbReference type="GO" id="GO:0016836">
    <property type="term" value="F:hydro-lyase activity"/>
    <property type="evidence" value="ECO:0007669"/>
    <property type="project" value="UniProtKB-UniRule"/>
</dbReference>
<keyword evidence="7" id="KW-1185">Reference proteome</keyword>
<dbReference type="InterPro" id="IPR036052">
    <property type="entry name" value="TrpB-like_PALP_sf"/>
</dbReference>
<dbReference type="Gene3D" id="3.40.50.1100">
    <property type="match status" value="2"/>
</dbReference>
<dbReference type="EMBL" id="JXJQ01000008">
    <property type="protein sequence ID" value="KJY61696.1"/>
    <property type="molecule type" value="Genomic_DNA"/>
</dbReference>
<gene>
    <name evidence="4 6" type="primary">dsdA</name>
    <name evidence="6" type="ORF">JG30_07450</name>
</gene>
<feature type="domain" description="Tryptophan synthase beta chain-like PALP" evidence="5">
    <location>
        <begin position="102"/>
        <end position="405"/>
    </location>
</feature>